<organism evidence="12 13">
    <name type="scientific">Nibribacter koreensis</name>
    <dbReference type="NCBI Taxonomy" id="1084519"/>
    <lineage>
        <taxon>Bacteria</taxon>
        <taxon>Pseudomonadati</taxon>
        <taxon>Bacteroidota</taxon>
        <taxon>Cytophagia</taxon>
        <taxon>Cytophagales</taxon>
        <taxon>Hymenobacteraceae</taxon>
        <taxon>Nibribacter</taxon>
    </lineage>
</organism>
<feature type="compositionally biased region" description="Low complexity" evidence="11">
    <location>
        <begin position="88"/>
        <end position="123"/>
    </location>
</feature>
<gene>
    <name evidence="12" type="ORF">GCM10023183_06830</name>
</gene>
<evidence type="ECO:0000256" key="7">
    <source>
        <dbReference type="ARBA" id="ARBA00022989"/>
    </source>
</evidence>
<evidence type="ECO:0000256" key="10">
    <source>
        <dbReference type="RuleBase" id="RU365087"/>
    </source>
</evidence>
<dbReference type="PRINTS" id="PR01651">
    <property type="entry name" value="SECGEXPORT"/>
</dbReference>
<sequence>MYIALISVILFLCVLLILVVLSQNSKGGGLSSQFGGGGTSQLMGVKRTGDLLEKLTWGFAIGIIVLSLSSHFILNGSDQVESRSVNEQRAGQAAPAAAPAMPQQNATPAPAVATPGAGTDSAE</sequence>
<keyword evidence="13" id="KW-1185">Reference proteome</keyword>
<evidence type="ECO:0000256" key="4">
    <source>
        <dbReference type="ARBA" id="ARBA00022475"/>
    </source>
</evidence>
<reference evidence="13" key="1">
    <citation type="journal article" date="2019" name="Int. J. Syst. Evol. Microbiol.">
        <title>The Global Catalogue of Microorganisms (GCM) 10K type strain sequencing project: providing services to taxonomists for standard genome sequencing and annotation.</title>
        <authorList>
            <consortium name="The Broad Institute Genomics Platform"/>
            <consortium name="The Broad Institute Genome Sequencing Center for Infectious Disease"/>
            <person name="Wu L."/>
            <person name="Ma J."/>
        </authorList>
    </citation>
    <scope>NUCLEOTIDE SEQUENCE [LARGE SCALE GENOMIC DNA]</scope>
    <source>
        <strain evidence="13">JCM 17917</strain>
    </source>
</reference>
<feature type="transmembrane region" description="Helical" evidence="10">
    <location>
        <begin position="55"/>
        <end position="74"/>
    </location>
</feature>
<dbReference type="Pfam" id="PF03840">
    <property type="entry name" value="SecG"/>
    <property type="match status" value="1"/>
</dbReference>
<feature type="region of interest" description="Disordered" evidence="11">
    <location>
        <begin position="84"/>
        <end position="123"/>
    </location>
</feature>
<keyword evidence="4 10" id="KW-1003">Cell membrane</keyword>
<evidence type="ECO:0000256" key="8">
    <source>
        <dbReference type="ARBA" id="ARBA00023010"/>
    </source>
</evidence>
<keyword evidence="6 10" id="KW-0653">Protein transport</keyword>
<keyword evidence="7 10" id="KW-1133">Transmembrane helix</keyword>
<comment type="similarity">
    <text evidence="2 10">Belongs to the SecG family.</text>
</comment>
<dbReference type="InterPro" id="IPR004692">
    <property type="entry name" value="SecG"/>
</dbReference>
<evidence type="ECO:0000313" key="12">
    <source>
        <dbReference type="EMBL" id="GAA4298529.1"/>
    </source>
</evidence>
<dbReference type="EMBL" id="BAABGX010000001">
    <property type="protein sequence ID" value="GAA4298529.1"/>
    <property type="molecule type" value="Genomic_DNA"/>
</dbReference>
<name>A0ABP8FA25_9BACT</name>
<evidence type="ECO:0000256" key="1">
    <source>
        <dbReference type="ARBA" id="ARBA00004651"/>
    </source>
</evidence>
<evidence type="ECO:0000256" key="2">
    <source>
        <dbReference type="ARBA" id="ARBA00008445"/>
    </source>
</evidence>
<dbReference type="Proteomes" id="UP001501844">
    <property type="component" value="Unassembled WGS sequence"/>
</dbReference>
<keyword evidence="8 10" id="KW-0811">Translocation</keyword>
<comment type="caution">
    <text evidence="10">Lacks conserved residue(s) required for the propagation of feature annotation.</text>
</comment>
<evidence type="ECO:0000256" key="11">
    <source>
        <dbReference type="SAM" id="MobiDB-lite"/>
    </source>
</evidence>
<evidence type="ECO:0000256" key="6">
    <source>
        <dbReference type="ARBA" id="ARBA00022927"/>
    </source>
</evidence>
<accession>A0ABP8FA25</accession>
<evidence type="ECO:0000313" key="13">
    <source>
        <dbReference type="Proteomes" id="UP001501844"/>
    </source>
</evidence>
<comment type="caution">
    <text evidence="12">The sequence shown here is derived from an EMBL/GenBank/DDBJ whole genome shotgun (WGS) entry which is preliminary data.</text>
</comment>
<evidence type="ECO:0000256" key="5">
    <source>
        <dbReference type="ARBA" id="ARBA00022692"/>
    </source>
</evidence>
<dbReference type="PANTHER" id="PTHR34182:SF1">
    <property type="entry name" value="PROTEIN-EXPORT MEMBRANE PROTEIN SECG"/>
    <property type="match status" value="1"/>
</dbReference>
<keyword evidence="9 10" id="KW-0472">Membrane</keyword>
<protein>
    <recommendedName>
        <fullName evidence="10">Protein-export membrane protein SecG</fullName>
    </recommendedName>
</protein>
<dbReference type="NCBIfam" id="TIGR00810">
    <property type="entry name" value="secG"/>
    <property type="match status" value="1"/>
</dbReference>
<evidence type="ECO:0000256" key="3">
    <source>
        <dbReference type="ARBA" id="ARBA00022448"/>
    </source>
</evidence>
<evidence type="ECO:0000256" key="9">
    <source>
        <dbReference type="ARBA" id="ARBA00023136"/>
    </source>
</evidence>
<comment type="function">
    <text evidence="10">Involved in protein export. Participates in an early event of protein translocation.</text>
</comment>
<comment type="subcellular location">
    <subcellularLocation>
        <location evidence="1 10">Cell membrane</location>
        <topology evidence="1 10">Multi-pass membrane protein</topology>
    </subcellularLocation>
</comment>
<keyword evidence="5 10" id="KW-0812">Transmembrane</keyword>
<proteinExistence type="inferred from homology"/>
<dbReference type="RefSeq" id="WP_345162366.1">
    <property type="nucleotide sequence ID" value="NZ_BAABGX010000001.1"/>
</dbReference>
<keyword evidence="3 10" id="KW-0813">Transport</keyword>
<dbReference type="PANTHER" id="PTHR34182">
    <property type="entry name" value="PROTEIN-EXPORT MEMBRANE PROTEIN SECG"/>
    <property type="match status" value="1"/>
</dbReference>